<dbReference type="GO" id="GO:0008270">
    <property type="term" value="F:zinc ion binding"/>
    <property type="evidence" value="ECO:0007669"/>
    <property type="project" value="InterPro"/>
</dbReference>
<dbReference type="InterPro" id="IPR024079">
    <property type="entry name" value="MetalloPept_cat_dom_sf"/>
</dbReference>
<keyword evidence="7" id="KW-1185">Reference proteome</keyword>
<dbReference type="Gene3D" id="3.40.390.10">
    <property type="entry name" value="Collagenase (Catalytic Domain)"/>
    <property type="match status" value="1"/>
</dbReference>
<keyword evidence="3" id="KW-0378">Hydrolase</keyword>
<dbReference type="GO" id="GO:0006508">
    <property type="term" value="P:proteolysis"/>
    <property type="evidence" value="ECO:0007669"/>
    <property type="project" value="UniProtKB-KW"/>
</dbReference>
<feature type="domain" description="Peptidase metallopeptidase" evidence="5">
    <location>
        <begin position="42"/>
        <end position="198"/>
    </location>
</feature>
<keyword evidence="2" id="KW-0479">Metal-binding</keyword>
<sequence>MSLVFLIWEMPRNFHASLIQAEHAVRKLETALPRPKDGAPTPIEKIAGEHPLRRTYYYHFDAKVPSVVRPAFKKAVAVYNQTGAVRLIPGKPRGRQNGITFFTYHREVDDRRPDYLELGEGGPEIEHYVGLGTYTINRAHAGMNLAHPQTGIRASVAIHEVGHAIGLDHSQSRRSVMYPMDQGHLKLSAADLKTLHALYI</sequence>
<dbReference type="STRING" id="616990.IV54_GL001433"/>
<protein>
    <submittedName>
        <fullName evidence="6">Zn-dependent protease</fullName>
    </submittedName>
</protein>
<evidence type="ECO:0000259" key="5">
    <source>
        <dbReference type="SMART" id="SM00235"/>
    </source>
</evidence>
<dbReference type="SMART" id="SM00235">
    <property type="entry name" value="ZnMc"/>
    <property type="match status" value="1"/>
</dbReference>
<evidence type="ECO:0000256" key="2">
    <source>
        <dbReference type="ARBA" id="ARBA00022723"/>
    </source>
</evidence>
<dbReference type="PATRIC" id="fig|616990.3.peg.1525"/>
<gene>
    <name evidence="6" type="ORF">IV54_GL001433</name>
</gene>
<dbReference type="GO" id="GO:0004222">
    <property type="term" value="F:metalloendopeptidase activity"/>
    <property type="evidence" value="ECO:0007669"/>
    <property type="project" value="InterPro"/>
</dbReference>
<comment type="caution">
    <text evidence="6">The sequence shown here is derived from an EMBL/GenBank/DDBJ whole genome shotgun (WGS) entry which is preliminary data.</text>
</comment>
<evidence type="ECO:0000313" key="6">
    <source>
        <dbReference type="EMBL" id="KRO04373.1"/>
    </source>
</evidence>
<keyword evidence="1 6" id="KW-0645">Protease</keyword>
<dbReference type="PRINTS" id="PR00138">
    <property type="entry name" value="MATRIXIN"/>
</dbReference>
<keyword evidence="4" id="KW-0862">Zinc</keyword>
<dbReference type="AlphaFoldDB" id="A0A0R2LRI7"/>
<dbReference type="Pfam" id="PF00413">
    <property type="entry name" value="Peptidase_M10"/>
    <property type="match status" value="1"/>
</dbReference>
<accession>A0A0R2LRI7</accession>
<evidence type="ECO:0000256" key="1">
    <source>
        <dbReference type="ARBA" id="ARBA00022670"/>
    </source>
</evidence>
<proteinExistence type="predicted"/>
<dbReference type="InterPro" id="IPR021190">
    <property type="entry name" value="Pept_M10A"/>
</dbReference>
<dbReference type="Proteomes" id="UP000051906">
    <property type="component" value="Unassembled WGS sequence"/>
</dbReference>
<dbReference type="InterPro" id="IPR006026">
    <property type="entry name" value="Peptidase_Metallo"/>
</dbReference>
<evidence type="ECO:0000256" key="4">
    <source>
        <dbReference type="ARBA" id="ARBA00022833"/>
    </source>
</evidence>
<dbReference type="SUPFAM" id="SSF55486">
    <property type="entry name" value="Metalloproteases ('zincins'), catalytic domain"/>
    <property type="match status" value="1"/>
</dbReference>
<dbReference type="GO" id="GO:0031012">
    <property type="term" value="C:extracellular matrix"/>
    <property type="evidence" value="ECO:0007669"/>
    <property type="project" value="InterPro"/>
</dbReference>
<evidence type="ECO:0000313" key="7">
    <source>
        <dbReference type="Proteomes" id="UP000051906"/>
    </source>
</evidence>
<dbReference type="EMBL" id="JQCA01000037">
    <property type="protein sequence ID" value="KRO04373.1"/>
    <property type="molecule type" value="Genomic_DNA"/>
</dbReference>
<dbReference type="InterPro" id="IPR001818">
    <property type="entry name" value="Pept_M10_metallopeptidase"/>
</dbReference>
<reference evidence="6 7" key="1">
    <citation type="journal article" date="2015" name="Genome Announc.">
        <title>Expanding the biotechnology potential of lactobacilli through comparative genomics of 213 strains and associated genera.</title>
        <authorList>
            <person name="Sun Z."/>
            <person name="Harris H.M."/>
            <person name="McCann A."/>
            <person name="Guo C."/>
            <person name="Argimon S."/>
            <person name="Zhang W."/>
            <person name="Yang X."/>
            <person name="Jeffery I.B."/>
            <person name="Cooney J.C."/>
            <person name="Kagawa T.F."/>
            <person name="Liu W."/>
            <person name="Song Y."/>
            <person name="Salvetti E."/>
            <person name="Wrobel A."/>
            <person name="Rasinkangas P."/>
            <person name="Parkhill J."/>
            <person name="Rea M.C."/>
            <person name="O'Sullivan O."/>
            <person name="Ritari J."/>
            <person name="Douillard F.P."/>
            <person name="Paul Ross R."/>
            <person name="Yang R."/>
            <person name="Briner A.E."/>
            <person name="Felis G.E."/>
            <person name="de Vos W.M."/>
            <person name="Barrangou R."/>
            <person name="Klaenhammer T.R."/>
            <person name="Caufield P.W."/>
            <person name="Cui Y."/>
            <person name="Zhang H."/>
            <person name="O'Toole P.W."/>
        </authorList>
    </citation>
    <scope>NUCLEOTIDE SEQUENCE [LARGE SCALE GENOMIC DNA]</scope>
    <source>
        <strain evidence="6 7">DSM 22467</strain>
    </source>
</reference>
<name>A0A0R2LRI7_9LACO</name>
<evidence type="ECO:0000256" key="3">
    <source>
        <dbReference type="ARBA" id="ARBA00022801"/>
    </source>
</evidence>
<organism evidence="6 7">
    <name type="scientific">Levilactobacillus paucivorans</name>
    <dbReference type="NCBI Taxonomy" id="616990"/>
    <lineage>
        <taxon>Bacteria</taxon>
        <taxon>Bacillati</taxon>
        <taxon>Bacillota</taxon>
        <taxon>Bacilli</taxon>
        <taxon>Lactobacillales</taxon>
        <taxon>Lactobacillaceae</taxon>
        <taxon>Levilactobacillus</taxon>
    </lineage>
</organism>